<reference evidence="2" key="2">
    <citation type="submission" date="2016-02" db="EMBL/GenBank/DDBJ databases">
        <title>Genome sequencing of Aspergillus luchuensis NBRC 4314.</title>
        <authorList>
            <person name="Yamada O."/>
        </authorList>
    </citation>
    <scope>NUCLEOTIDE SEQUENCE [LARGE SCALE GENOMIC DNA]</scope>
    <source>
        <strain evidence="2">RIB 2604</strain>
    </source>
</reference>
<comment type="caution">
    <text evidence="1">The sequence shown here is derived from an EMBL/GenBank/DDBJ whole genome shotgun (WGS) entry which is preliminary data.</text>
</comment>
<dbReference type="PANTHER" id="PTHR43481">
    <property type="entry name" value="FRUCTOSE-1-PHOSPHATE PHOSPHATASE"/>
    <property type="match status" value="1"/>
</dbReference>
<dbReference type="VEuPathDB" id="FungiDB:ASPFODRAFT_199316"/>
<dbReference type="InterPro" id="IPR051806">
    <property type="entry name" value="HAD-like_SPP"/>
</dbReference>
<dbReference type="SFLD" id="SFLDS00003">
    <property type="entry name" value="Haloacid_Dehalogenase"/>
    <property type="match status" value="1"/>
</dbReference>
<dbReference type="GO" id="GO:0050308">
    <property type="term" value="F:sugar-phosphatase activity"/>
    <property type="evidence" value="ECO:0007669"/>
    <property type="project" value="TreeGrafter"/>
</dbReference>
<name>A0A146FB55_ASPKA</name>
<dbReference type="Pfam" id="PF13419">
    <property type="entry name" value="HAD_2"/>
    <property type="match status" value="1"/>
</dbReference>
<dbReference type="SFLD" id="SFLDG01129">
    <property type="entry name" value="C1.5:_HAD__Beta-PGM__Phosphata"/>
    <property type="match status" value="1"/>
</dbReference>
<dbReference type="InterPro" id="IPR023214">
    <property type="entry name" value="HAD_sf"/>
</dbReference>
<dbReference type="InterPro" id="IPR041492">
    <property type="entry name" value="HAD_2"/>
</dbReference>
<dbReference type="NCBIfam" id="TIGR01509">
    <property type="entry name" value="HAD-SF-IA-v3"/>
    <property type="match status" value="1"/>
</dbReference>
<organism evidence="1 2">
    <name type="scientific">Aspergillus kawachii</name>
    <name type="common">White koji mold</name>
    <name type="synonym">Aspergillus awamori var. kawachi</name>
    <dbReference type="NCBI Taxonomy" id="1069201"/>
    <lineage>
        <taxon>Eukaryota</taxon>
        <taxon>Fungi</taxon>
        <taxon>Dikarya</taxon>
        <taxon>Ascomycota</taxon>
        <taxon>Pezizomycotina</taxon>
        <taxon>Eurotiomycetes</taxon>
        <taxon>Eurotiomycetidae</taxon>
        <taxon>Eurotiales</taxon>
        <taxon>Aspergillaceae</taxon>
        <taxon>Aspergillus</taxon>
        <taxon>Aspergillus subgen. Circumdati</taxon>
    </lineage>
</organism>
<dbReference type="InterPro" id="IPR036412">
    <property type="entry name" value="HAD-like_sf"/>
</dbReference>
<dbReference type="InterPro" id="IPR006439">
    <property type="entry name" value="HAD-SF_hydro_IA"/>
</dbReference>
<accession>A0A146FB55</accession>
<dbReference type="SUPFAM" id="SSF56784">
    <property type="entry name" value="HAD-like"/>
    <property type="match status" value="1"/>
</dbReference>
<dbReference type="EMBL" id="BCWF01000016">
    <property type="protein sequence ID" value="GAT22711.1"/>
    <property type="molecule type" value="Genomic_DNA"/>
</dbReference>
<evidence type="ECO:0000313" key="2">
    <source>
        <dbReference type="Proteomes" id="UP000075230"/>
    </source>
</evidence>
<proteinExistence type="predicted"/>
<dbReference type="Gene3D" id="1.10.150.240">
    <property type="entry name" value="Putative phosphatase, domain 2"/>
    <property type="match status" value="1"/>
</dbReference>
<evidence type="ECO:0000313" key="1">
    <source>
        <dbReference type="EMBL" id="GAT22711.1"/>
    </source>
</evidence>
<dbReference type="CDD" id="cd07527">
    <property type="entry name" value="HAD_ScGPP-like"/>
    <property type="match status" value="1"/>
</dbReference>
<sequence>MSPETQSSGMDVSYTFAGVLLDFDGTIIDSTEAIVENWKRYILFGTHHGQPHTNNHRIGNELGIDHEEILRTSHGRRSIDVLQQLDPAKANWEYVSKMESQIPTLSKTPAVEIPGARNLLESLTKLHIPHAIVTSGTKALLNGWLNVLQLPHPQHVTVAEDVTLGKPDPEGYRKGKEKILASRENGDEGSKDVLVVEDAPAGIRAGKAANCKVLAVATTHSVEALKEAGADWVVRDLRFVGVERCDGGFRVGLSGLL</sequence>
<dbReference type="AlphaFoldDB" id="A0A146FB55"/>
<protein>
    <submittedName>
        <fullName evidence="1">2-deoxyglucose-6-phosphate phosphatase</fullName>
    </submittedName>
</protein>
<dbReference type="Proteomes" id="UP000075230">
    <property type="component" value="Unassembled WGS sequence"/>
</dbReference>
<reference evidence="1 2" key="1">
    <citation type="journal article" date="2016" name="DNA Res.">
        <title>Genome sequence of Aspergillus luchuensis NBRC 4314.</title>
        <authorList>
            <person name="Yamada O."/>
            <person name="Machida M."/>
            <person name="Hosoyama A."/>
            <person name="Goto M."/>
            <person name="Takahashi T."/>
            <person name="Futagami T."/>
            <person name="Yamagata Y."/>
            <person name="Takeuchi M."/>
            <person name="Kobayashi T."/>
            <person name="Koike H."/>
            <person name="Abe K."/>
            <person name="Asai K."/>
            <person name="Arita M."/>
            <person name="Fujita N."/>
            <person name="Fukuda K."/>
            <person name="Higa K."/>
            <person name="Horikawa H."/>
            <person name="Ishikawa T."/>
            <person name="Jinno K."/>
            <person name="Kato Y."/>
            <person name="Kirimura K."/>
            <person name="Mizutani O."/>
            <person name="Nakasone K."/>
            <person name="Sano M."/>
            <person name="Shiraishi Y."/>
            <person name="Tsukahara M."/>
            <person name="Gomi K."/>
        </authorList>
    </citation>
    <scope>NUCLEOTIDE SEQUENCE [LARGE SCALE GENOMIC DNA]</scope>
    <source>
        <strain evidence="1 2">RIB 2604</strain>
    </source>
</reference>
<dbReference type="InterPro" id="IPR023198">
    <property type="entry name" value="PGP-like_dom2"/>
</dbReference>
<gene>
    <name evidence="1" type="ORF">RIB2604_01601260</name>
</gene>
<dbReference type="PANTHER" id="PTHR43481:SF4">
    <property type="entry name" value="GLYCEROL-1-PHOSPHATE PHOSPHOHYDROLASE 1-RELATED"/>
    <property type="match status" value="1"/>
</dbReference>
<dbReference type="Gene3D" id="3.40.50.1000">
    <property type="entry name" value="HAD superfamily/HAD-like"/>
    <property type="match status" value="1"/>
</dbReference>